<dbReference type="Proteomes" id="UP000446768">
    <property type="component" value="Unassembled WGS sequence"/>
</dbReference>
<dbReference type="CDD" id="cd11386">
    <property type="entry name" value="MCP_signal"/>
    <property type="match status" value="1"/>
</dbReference>
<dbReference type="GO" id="GO:0006935">
    <property type="term" value="P:chemotaxis"/>
    <property type="evidence" value="ECO:0007669"/>
    <property type="project" value="InterPro"/>
</dbReference>
<protein>
    <submittedName>
        <fullName evidence="7">Methyl-accepting chemotaxis protein</fullName>
    </submittedName>
</protein>
<evidence type="ECO:0000256" key="5">
    <source>
        <dbReference type="SAM" id="Phobius"/>
    </source>
</evidence>
<dbReference type="GO" id="GO:0004888">
    <property type="term" value="F:transmembrane signaling receptor activity"/>
    <property type="evidence" value="ECO:0007669"/>
    <property type="project" value="InterPro"/>
</dbReference>
<dbReference type="RefSeq" id="WP_154374757.1">
    <property type="nucleotide sequence ID" value="NZ_WKJJ01000008.1"/>
</dbReference>
<gene>
    <name evidence="7" type="ORF">GJ700_13905</name>
</gene>
<keyword evidence="5" id="KW-0472">Membrane</keyword>
<evidence type="ECO:0000313" key="8">
    <source>
        <dbReference type="Proteomes" id="UP000446768"/>
    </source>
</evidence>
<dbReference type="InterPro" id="IPR051310">
    <property type="entry name" value="MCP_chemotaxis"/>
</dbReference>
<comment type="similarity">
    <text evidence="3">Belongs to the methyl-accepting chemotaxis (MCP) protein family.</text>
</comment>
<dbReference type="GO" id="GO:0007165">
    <property type="term" value="P:signal transduction"/>
    <property type="evidence" value="ECO:0007669"/>
    <property type="project" value="InterPro"/>
</dbReference>
<dbReference type="FunFam" id="1.10.287.950:FF:000001">
    <property type="entry name" value="Methyl-accepting chemotaxis sensory transducer"/>
    <property type="match status" value="1"/>
</dbReference>
<evidence type="ECO:0000256" key="4">
    <source>
        <dbReference type="SAM" id="MobiDB-lite"/>
    </source>
</evidence>
<keyword evidence="5" id="KW-1133">Transmembrane helix</keyword>
<dbReference type="GO" id="GO:0005886">
    <property type="term" value="C:plasma membrane"/>
    <property type="evidence" value="ECO:0007669"/>
    <property type="project" value="TreeGrafter"/>
</dbReference>
<feature type="compositionally biased region" description="Polar residues" evidence="4">
    <location>
        <begin position="287"/>
        <end position="303"/>
    </location>
</feature>
<feature type="transmembrane region" description="Helical" evidence="5">
    <location>
        <begin position="191"/>
        <end position="212"/>
    </location>
</feature>
<feature type="domain" description="Methyl-accepting transducer" evidence="6">
    <location>
        <begin position="269"/>
        <end position="516"/>
    </location>
</feature>
<comment type="caution">
    <text evidence="7">The sequence shown here is derived from an EMBL/GenBank/DDBJ whole genome shotgun (WGS) entry which is preliminary data.</text>
</comment>
<name>A0A7X2ING3_9BURK</name>
<evidence type="ECO:0000313" key="7">
    <source>
        <dbReference type="EMBL" id="MRV72802.1"/>
    </source>
</evidence>
<feature type="region of interest" description="Disordered" evidence="4">
    <location>
        <begin position="279"/>
        <end position="303"/>
    </location>
</feature>
<dbReference type="Gene3D" id="1.10.287.950">
    <property type="entry name" value="Methyl-accepting chemotaxis protein"/>
    <property type="match status" value="1"/>
</dbReference>
<accession>A0A7X2ING3</accession>
<keyword evidence="2" id="KW-0488">Methylation</keyword>
<dbReference type="PRINTS" id="PR00260">
    <property type="entry name" value="CHEMTRNSDUCR"/>
</dbReference>
<comment type="subcellular location">
    <subcellularLocation>
        <location evidence="1">Membrane</location>
    </subcellularLocation>
</comment>
<dbReference type="Pfam" id="PF00015">
    <property type="entry name" value="MCPsignal"/>
    <property type="match status" value="1"/>
</dbReference>
<dbReference type="PANTHER" id="PTHR43531:SF14">
    <property type="entry name" value="METHYL-ACCEPTING CHEMOTAXIS PROTEIN I-RELATED"/>
    <property type="match status" value="1"/>
</dbReference>
<dbReference type="SUPFAM" id="SSF58104">
    <property type="entry name" value="Methyl-accepting chemotaxis protein (MCP) signaling domain"/>
    <property type="match status" value="1"/>
</dbReference>
<proteinExistence type="inferred from homology"/>
<organism evidence="7 8">
    <name type="scientific">Pseudoduganella rivuli</name>
    <dbReference type="NCBI Taxonomy" id="2666085"/>
    <lineage>
        <taxon>Bacteria</taxon>
        <taxon>Pseudomonadati</taxon>
        <taxon>Pseudomonadota</taxon>
        <taxon>Betaproteobacteria</taxon>
        <taxon>Burkholderiales</taxon>
        <taxon>Oxalobacteraceae</taxon>
        <taxon>Telluria group</taxon>
        <taxon>Pseudoduganella</taxon>
    </lineage>
</organism>
<keyword evidence="8" id="KW-1185">Reference proteome</keyword>
<dbReference type="EMBL" id="WKJJ01000008">
    <property type="protein sequence ID" value="MRV72802.1"/>
    <property type="molecule type" value="Genomic_DNA"/>
</dbReference>
<sequence>MRTPDIKTRFTILLACFALGFMIYGAWSIKLLREVRVTGPIYDRIVQSKDLVADILPPPEYIIESYLVTFQLQASSDPAEQERLMQRIQALQAEYDTRHKFWLEQALEPELKQAYLHDAHTPAQAFYGVVQKEFLPAIRKQDKEAATAAMARLHGHYEQHRQAIDRVVDMANKRSATDETAARERIEAASWQMPAILLLSLAAGVGVAVHILRQLFRQLGGDPAAAAELADRIASGDLTAPIRLRPGDSSSLLHAMQEMRDNLALIVSRARSATEAISSASSQIASGNQDLATRTSEQAGSLEQTTASMHGLTSTVEQNAGLAQQANQLADAASETARRGGDVVSQVVQTMGAINASSRRIADIIGVIDGIAFQTNILALNAAVEAARAGEQGRGFAVVASEVRSLAQRSAAAAKEIKELIGDSVQQVVAGSALADQAGATMQDVVASIERVAGIMNDITQASHHQNGGIAQVHDALRQMDAATHQNAALVEQASAAAQSMQAQAGQLVDVVSVFRLNDEAPPARPVATSPAARPDVPRLRAA</sequence>
<feature type="region of interest" description="Disordered" evidence="4">
    <location>
        <begin position="521"/>
        <end position="543"/>
    </location>
</feature>
<evidence type="ECO:0000256" key="1">
    <source>
        <dbReference type="ARBA" id="ARBA00004370"/>
    </source>
</evidence>
<dbReference type="PANTHER" id="PTHR43531">
    <property type="entry name" value="PROTEIN ICFG"/>
    <property type="match status" value="1"/>
</dbReference>
<dbReference type="InterPro" id="IPR004090">
    <property type="entry name" value="Chemotax_Me-accpt_rcpt"/>
</dbReference>
<dbReference type="AlphaFoldDB" id="A0A7X2ING3"/>
<evidence type="ECO:0000259" key="6">
    <source>
        <dbReference type="SMART" id="SM00283"/>
    </source>
</evidence>
<evidence type="ECO:0000256" key="2">
    <source>
        <dbReference type="ARBA" id="ARBA00022481"/>
    </source>
</evidence>
<reference evidence="7 8" key="1">
    <citation type="submission" date="2019-11" db="EMBL/GenBank/DDBJ databases">
        <title>Novel species isolated from a subtropical stream in China.</title>
        <authorList>
            <person name="Lu H."/>
        </authorList>
    </citation>
    <scope>NUCLEOTIDE SEQUENCE [LARGE SCALE GENOMIC DNA]</scope>
    <source>
        <strain evidence="7 8">FT92W</strain>
    </source>
</reference>
<dbReference type="InterPro" id="IPR004089">
    <property type="entry name" value="MCPsignal_dom"/>
</dbReference>
<keyword evidence="5" id="KW-0812">Transmembrane</keyword>
<dbReference type="SMART" id="SM00283">
    <property type="entry name" value="MA"/>
    <property type="match status" value="1"/>
</dbReference>
<evidence type="ECO:0000256" key="3">
    <source>
        <dbReference type="ARBA" id="ARBA00029447"/>
    </source>
</evidence>